<sequence>MKVLRPLLICLILLSTTITGCAAWEKGSTAVKEALPENPGGPHGTYSGHVIESGPQYQGYDRGADATVTFEGDTFTYWTAIRGKRVYTYEIQKRNKGLGMTEDQIVITDVLTGDGWIWSFTYDGEHDAILIDGIAFYK</sequence>
<evidence type="ECO:0000313" key="1">
    <source>
        <dbReference type="EMBL" id="KKL08456.1"/>
    </source>
</evidence>
<reference evidence="1" key="1">
    <citation type="journal article" date="2015" name="Nature">
        <title>Complex archaea that bridge the gap between prokaryotes and eukaryotes.</title>
        <authorList>
            <person name="Spang A."/>
            <person name="Saw J.H."/>
            <person name="Jorgensen S.L."/>
            <person name="Zaremba-Niedzwiedzka K."/>
            <person name="Martijn J."/>
            <person name="Lind A.E."/>
            <person name="van Eijk R."/>
            <person name="Schleper C."/>
            <person name="Guy L."/>
            <person name="Ettema T.J."/>
        </authorList>
    </citation>
    <scope>NUCLEOTIDE SEQUENCE</scope>
</reference>
<dbReference type="AlphaFoldDB" id="A0A0F9CS35"/>
<comment type="caution">
    <text evidence="1">The sequence shown here is derived from an EMBL/GenBank/DDBJ whole genome shotgun (WGS) entry which is preliminary data.</text>
</comment>
<dbReference type="PROSITE" id="PS51257">
    <property type="entry name" value="PROKAR_LIPOPROTEIN"/>
    <property type="match status" value="1"/>
</dbReference>
<accession>A0A0F9CS35</accession>
<dbReference type="EMBL" id="LAZR01042871">
    <property type="protein sequence ID" value="KKL08456.1"/>
    <property type="molecule type" value="Genomic_DNA"/>
</dbReference>
<proteinExistence type="predicted"/>
<protein>
    <submittedName>
        <fullName evidence="1">Uncharacterized protein</fullName>
    </submittedName>
</protein>
<gene>
    <name evidence="1" type="ORF">LCGC14_2575650</name>
</gene>
<name>A0A0F9CS35_9ZZZZ</name>
<organism evidence="1">
    <name type="scientific">marine sediment metagenome</name>
    <dbReference type="NCBI Taxonomy" id="412755"/>
    <lineage>
        <taxon>unclassified sequences</taxon>
        <taxon>metagenomes</taxon>
        <taxon>ecological metagenomes</taxon>
    </lineage>
</organism>